<keyword evidence="6 10" id="KW-0812">Transmembrane</keyword>
<evidence type="ECO:0000256" key="10">
    <source>
        <dbReference type="RuleBase" id="RU364125"/>
    </source>
</evidence>
<proteinExistence type="inferred from homology"/>
<keyword evidence="8 10" id="KW-1133">Transmembrane helix</keyword>
<evidence type="ECO:0000256" key="5">
    <source>
        <dbReference type="ARBA" id="ARBA00022500"/>
    </source>
</evidence>
<comment type="similarity">
    <text evidence="3 10">Belongs to the FliL family.</text>
</comment>
<name>A0ABU1EH95_9CLOT</name>
<keyword evidence="9 10" id="KW-0472">Membrane</keyword>
<dbReference type="EMBL" id="JAVJAN010000019">
    <property type="protein sequence ID" value="MDR5587477.1"/>
    <property type="molecule type" value="Genomic_DNA"/>
</dbReference>
<evidence type="ECO:0000256" key="3">
    <source>
        <dbReference type="ARBA" id="ARBA00008281"/>
    </source>
</evidence>
<comment type="function">
    <text evidence="1 10">Controls the rotational direction of flagella during chemotaxis.</text>
</comment>
<evidence type="ECO:0000256" key="8">
    <source>
        <dbReference type="ARBA" id="ARBA00022989"/>
    </source>
</evidence>
<dbReference type="InterPro" id="IPR005503">
    <property type="entry name" value="FliL"/>
</dbReference>
<evidence type="ECO:0000256" key="7">
    <source>
        <dbReference type="ARBA" id="ARBA00022779"/>
    </source>
</evidence>
<gene>
    <name evidence="11" type="ORF">RGC78_08340</name>
</gene>
<accession>A0ABU1EH95</accession>
<sequence length="153" mass="18047">MSNENSSKSNKKSKTKVISLILIMFLVIILTSIWYLHSNNMIIFKESKIHEVYVDLGEFTVGLNDTSKNRYFKGKLSVGYNKKDSIAKNQLTKENKLPIVKDIVNNYFRNRDYDYLNDLNNEKKIKQELLDVINKNLQDFKIIDIRFSQYLLQ</sequence>
<evidence type="ECO:0000313" key="12">
    <source>
        <dbReference type="Proteomes" id="UP001256646"/>
    </source>
</evidence>
<dbReference type="RefSeq" id="WP_252212214.1">
    <property type="nucleotide sequence ID" value="NZ_JAVJAN010000019.1"/>
</dbReference>
<dbReference type="PANTHER" id="PTHR35091">
    <property type="entry name" value="FLAGELLAR PROTEIN FLIL"/>
    <property type="match status" value="1"/>
</dbReference>
<evidence type="ECO:0000256" key="9">
    <source>
        <dbReference type="ARBA" id="ARBA00023136"/>
    </source>
</evidence>
<comment type="caution">
    <text evidence="11">The sequence shown here is derived from an EMBL/GenBank/DDBJ whole genome shotgun (WGS) entry which is preliminary data.</text>
</comment>
<evidence type="ECO:0000256" key="2">
    <source>
        <dbReference type="ARBA" id="ARBA00004162"/>
    </source>
</evidence>
<protein>
    <recommendedName>
        <fullName evidence="10">Flagellar protein FliL</fullName>
    </recommendedName>
</protein>
<keyword evidence="5 10" id="KW-0145">Chemotaxis</keyword>
<evidence type="ECO:0000256" key="6">
    <source>
        <dbReference type="ARBA" id="ARBA00022692"/>
    </source>
</evidence>
<evidence type="ECO:0000256" key="1">
    <source>
        <dbReference type="ARBA" id="ARBA00002254"/>
    </source>
</evidence>
<dbReference type="PANTHER" id="PTHR35091:SF2">
    <property type="entry name" value="FLAGELLAR PROTEIN FLIL"/>
    <property type="match status" value="1"/>
</dbReference>
<evidence type="ECO:0000256" key="4">
    <source>
        <dbReference type="ARBA" id="ARBA00022475"/>
    </source>
</evidence>
<dbReference type="Pfam" id="PF03748">
    <property type="entry name" value="FliL"/>
    <property type="match status" value="1"/>
</dbReference>
<keyword evidence="7 10" id="KW-0283">Flagellar rotation</keyword>
<evidence type="ECO:0000313" key="11">
    <source>
        <dbReference type="EMBL" id="MDR5587477.1"/>
    </source>
</evidence>
<keyword evidence="11" id="KW-0282">Flagellum</keyword>
<reference evidence="11 12" key="1">
    <citation type="submission" date="2023-09" db="EMBL/GenBank/DDBJ databases">
        <authorList>
            <person name="Zhai L."/>
        </authorList>
    </citation>
    <scope>NUCLEOTIDE SEQUENCE [LARGE SCALE GENOMIC DNA]</scope>
    <source>
        <strain evidence="11 12">5 N-1</strain>
    </source>
</reference>
<keyword evidence="11" id="KW-0969">Cilium</keyword>
<feature type="transmembrane region" description="Helical" evidence="10">
    <location>
        <begin position="17"/>
        <end position="36"/>
    </location>
</feature>
<keyword evidence="11" id="KW-0966">Cell projection</keyword>
<comment type="subcellular location">
    <subcellularLocation>
        <location evidence="2">Cell membrane</location>
        <topology evidence="2">Single-pass membrane protein</topology>
    </subcellularLocation>
</comment>
<dbReference type="Proteomes" id="UP001256646">
    <property type="component" value="Unassembled WGS sequence"/>
</dbReference>
<organism evidence="11 12">
    <name type="scientific">Clostridium aquiflavi</name>
    <dbReference type="NCBI Taxonomy" id="3073603"/>
    <lineage>
        <taxon>Bacteria</taxon>
        <taxon>Bacillati</taxon>
        <taxon>Bacillota</taxon>
        <taxon>Clostridia</taxon>
        <taxon>Eubacteriales</taxon>
        <taxon>Clostridiaceae</taxon>
        <taxon>Clostridium</taxon>
    </lineage>
</organism>
<keyword evidence="12" id="KW-1185">Reference proteome</keyword>
<keyword evidence="4 10" id="KW-1003">Cell membrane</keyword>